<evidence type="ECO:0000313" key="4">
    <source>
        <dbReference type="EMBL" id="HGT82576.1"/>
    </source>
</evidence>
<evidence type="ECO:0000256" key="2">
    <source>
        <dbReference type="ARBA" id="ARBA00022801"/>
    </source>
</evidence>
<keyword evidence="1" id="KW-0145">Chemotaxis</keyword>
<dbReference type="PANTHER" id="PTHR43693">
    <property type="entry name" value="PROTEIN PHOSPHATASE CHEZ"/>
    <property type="match status" value="1"/>
</dbReference>
<dbReference type="CDD" id="cd17909">
    <property type="entry name" value="CheC_ClassI"/>
    <property type="match status" value="1"/>
</dbReference>
<feature type="domain" description="CheC-like protein" evidence="3">
    <location>
        <begin position="1"/>
        <end position="35"/>
    </location>
</feature>
<sequence length="185" mass="20262">MDALKELGNIGVAHAATSLSAMLGKMVEMKVPNVIFAKISEIHNYFEEELVSGVVTALEDVENGRSGYLYISFPNAEKLAKLLIDDVTLLESTIMEIGNILSSSFCNAIADMLGVMLLPSPPSFAQDVSVAIFEAIVAQIAERSEYVIIFETELLEKDDAIQILITLVPDEKFFGYIMKMFGMLG</sequence>
<dbReference type="GO" id="GO:0006935">
    <property type="term" value="P:chemotaxis"/>
    <property type="evidence" value="ECO:0007669"/>
    <property type="project" value="UniProtKB-KW"/>
</dbReference>
<protein>
    <submittedName>
        <fullName evidence="4">Chemotaxis protein CheC</fullName>
    </submittedName>
</protein>
<dbReference type="InterPro" id="IPR050992">
    <property type="entry name" value="CheZ_family_phosphatases"/>
</dbReference>
<dbReference type="InterPro" id="IPR007597">
    <property type="entry name" value="CheC"/>
</dbReference>
<organism evidence="4">
    <name type="scientific">Archaeoglobus fulgidus</name>
    <dbReference type="NCBI Taxonomy" id="2234"/>
    <lineage>
        <taxon>Archaea</taxon>
        <taxon>Methanobacteriati</taxon>
        <taxon>Methanobacteriota</taxon>
        <taxon>Archaeoglobi</taxon>
        <taxon>Archaeoglobales</taxon>
        <taxon>Archaeoglobaceae</taxon>
        <taxon>Archaeoglobus</taxon>
    </lineage>
</organism>
<name>A0A7J3M0W2_ARCFL</name>
<dbReference type="Pfam" id="PF04509">
    <property type="entry name" value="CheC"/>
    <property type="match status" value="2"/>
</dbReference>
<gene>
    <name evidence="4" type="ORF">ENT52_02475</name>
</gene>
<dbReference type="SUPFAM" id="SSF103039">
    <property type="entry name" value="CheC-like"/>
    <property type="match status" value="1"/>
</dbReference>
<keyword evidence="2" id="KW-0378">Hydrolase</keyword>
<proteinExistence type="predicted"/>
<dbReference type="AlphaFoldDB" id="A0A7J3M0W2"/>
<evidence type="ECO:0000256" key="1">
    <source>
        <dbReference type="ARBA" id="ARBA00022500"/>
    </source>
</evidence>
<comment type="caution">
    <text evidence="4">The sequence shown here is derived from an EMBL/GenBank/DDBJ whole genome shotgun (WGS) entry which is preliminary data.</text>
</comment>
<dbReference type="InterPro" id="IPR028976">
    <property type="entry name" value="CheC-like_sf"/>
</dbReference>
<feature type="domain" description="CheC-like protein" evidence="3">
    <location>
        <begin position="91"/>
        <end position="124"/>
    </location>
</feature>
<dbReference type="GO" id="GO:0016787">
    <property type="term" value="F:hydrolase activity"/>
    <property type="evidence" value="ECO:0007669"/>
    <property type="project" value="UniProtKB-KW"/>
</dbReference>
<dbReference type="PANTHER" id="PTHR43693:SF1">
    <property type="entry name" value="PROTEIN PHOSPHATASE CHEZ"/>
    <property type="match status" value="1"/>
</dbReference>
<evidence type="ECO:0000259" key="3">
    <source>
        <dbReference type="Pfam" id="PF04509"/>
    </source>
</evidence>
<dbReference type="Gene3D" id="3.40.1550.10">
    <property type="entry name" value="CheC-like"/>
    <property type="match status" value="1"/>
</dbReference>
<reference evidence="4" key="1">
    <citation type="journal article" date="2020" name="mSystems">
        <title>Genome- and Community-Level Interaction Insights into Carbon Utilization and Element Cycling Functions of Hydrothermarchaeota in Hydrothermal Sediment.</title>
        <authorList>
            <person name="Zhou Z."/>
            <person name="Liu Y."/>
            <person name="Xu W."/>
            <person name="Pan J."/>
            <person name="Luo Z.H."/>
            <person name="Li M."/>
        </authorList>
    </citation>
    <scope>NUCLEOTIDE SEQUENCE [LARGE SCALE GENOMIC DNA]</scope>
    <source>
        <strain evidence="4">SpSt-587</strain>
    </source>
</reference>
<dbReference type="EMBL" id="DSYZ01000056">
    <property type="protein sequence ID" value="HGT82576.1"/>
    <property type="molecule type" value="Genomic_DNA"/>
</dbReference>
<accession>A0A7J3M0W2</accession>